<dbReference type="Proteomes" id="UP001168380">
    <property type="component" value="Unassembled WGS sequence"/>
</dbReference>
<evidence type="ECO:0000256" key="3">
    <source>
        <dbReference type="ARBA" id="ARBA00011245"/>
    </source>
</evidence>
<dbReference type="GO" id="GO:0016787">
    <property type="term" value="F:hydrolase activity"/>
    <property type="evidence" value="ECO:0007669"/>
    <property type="project" value="UniProtKB-KW"/>
</dbReference>
<accession>A0ABT8TD93</accession>
<dbReference type="SUPFAM" id="SSF55811">
    <property type="entry name" value="Nudix"/>
    <property type="match status" value="1"/>
</dbReference>
<protein>
    <recommendedName>
        <fullName evidence="4 6">Phosphatase NudJ</fullName>
        <ecNumber evidence="6">3.6.1.-</ecNumber>
    </recommendedName>
</protein>
<dbReference type="RefSeq" id="WP_302712216.1">
    <property type="nucleotide sequence ID" value="NZ_JAULRT010000052.1"/>
</dbReference>
<organism evidence="8 9">
    <name type="scientific">Gilvimarinus algae</name>
    <dbReference type="NCBI Taxonomy" id="3058037"/>
    <lineage>
        <taxon>Bacteria</taxon>
        <taxon>Pseudomonadati</taxon>
        <taxon>Pseudomonadota</taxon>
        <taxon>Gammaproteobacteria</taxon>
        <taxon>Cellvibrionales</taxon>
        <taxon>Cellvibrionaceae</taxon>
        <taxon>Gilvimarinus</taxon>
    </lineage>
</organism>
<dbReference type="InterPro" id="IPR015797">
    <property type="entry name" value="NUDIX_hydrolase-like_dom_sf"/>
</dbReference>
<evidence type="ECO:0000256" key="6">
    <source>
        <dbReference type="RuleBase" id="RU364043"/>
    </source>
</evidence>
<dbReference type="PANTHER" id="PTHR43222:SF11">
    <property type="entry name" value="PHOSPHATASE NUDJ"/>
    <property type="match status" value="1"/>
</dbReference>
<comment type="similarity">
    <text evidence="2 6">Belongs to the Nudix hydrolase family. NudJ subfamily.</text>
</comment>
<name>A0ABT8TD93_9GAMM</name>
<dbReference type="EC" id="3.6.1.-" evidence="6"/>
<comment type="caution">
    <text evidence="8">The sequence shown here is derived from an EMBL/GenBank/DDBJ whole genome shotgun (WGS) entry which is preliminary data.</text>
</comment>
<dbReference type="PANTHER" id="PTHR43222">
    <property type="entry name" value="NUDIX HYDROLASE 23"/>
    <property type="match status" value="1"/>
</dbReference>
<dbReference type="Pfam" id="PF00293">
    <property type="entry name" value="NUDIX"/>
    <property type="match status" value="1"/>
</dbReference>
<gene>
    <name evidence="6" type="primary">nudJ</name>
    <name evidence="8" type="ORF">QWI16_07700</name>
</gene>
<comment type="cofactor">
    <cofactor evidence="1 6">
        <name>Mg(2+)</name>
        <dbReference type="ChEBI" id="CHEBI:18420"/>
    </cofactor>
</comment>
<sequence>MSFNPHVTVACLVEKDGRFLLVREMIDGCEQLNQPAGHLEANETLEEAAKRETLEETGWRIELTGVVGIDLYTAPANGITYVRTTFIANAVTHLPELPLDQGIIGPIWLDRDEIASRRELLRSPMVLQIVDDYLAGRRFPLEVAGRRG</sequence>
<reference evidence="8" key="1">
    <citation type="submission" date="2023-07" db="EMBL/GenBank/DDBJ databases">
        <title>Gilvimarinus algae sp. nov., isolated from the surface of Kelp.</title>
        <authorList>
            <person name="Sun Y.Y."/>
            <person name="Gong Y."/>
            <person name="Du Z.J."/>
        </authorList>
    </citation>
    <scope>NUCLEOTIDE SEQUENCE</scope>
    <source>
        <strain evidence="8">SDUM040014</strain>
    </source>
</reference>
<proteinExistence type="inferred from homology"/>
<dbReference type="EMBL" id="JAULRT010000052">
    <property type="protein sequence ID" value="MDO3382055.1"/>
    <property type="molecule type" value="Genomic_DNA"/>
</dbReference>
<evidence type="ECO:0000313" key="9">
    <source>
        <dbReference type="Proteomes" id="UP001168380"/>
    </source>
</evidence>
<evidence type="ECO:0000313" key="8">
    <source>
        <dbReference type="EMBL" id="MDO3382055.1"/>
    </source>
</evidence>
<evidence type="ECO:0000259" key="7">
    <source>
        <dbReference type="PROSITE" id="PS51462"/>
    </source>
</evidence>
<dbReference type="CDD" id="cd03675">
    <property type="entry name" value="NUDIX_Hydrolase"/>
    <property type="match status" value="1"/>
</dbReference>
<evidence type="ECO:0000256" key="2">
    <source>
        <dbReference type="ARBA" id="ARBA00007608"/>
    </source>
</evidence>
<keyword evidence="5 6" id="KW-0378">Hydrolase</keyword>
<dbReference type="PROSITE" id="PS00893">
    <property type="entry name" value="NUDIX_BOX"/>
    <property type="match status" value="1"/>
</dbReference>
<dbReference type="InterPro" id="IPR033713">
    <property type="entry name" value="NudJ"/>
</dbReference>
<comment type="subunit">
    <text evidence="3 6">Monomer.</text>
</comment>
<dbReference type="PROSITE" id="PS51462">
    <property type="entry name" value="NUDIX"/>
    <property type="match status" value="1"/>
</dbReference>
<evidence type="ECO:0000256" key="1">
    <source>
        <dbReference type="ARBA" id="ARBA00001946"/>
    </source>
</evidence>
<keyword evidence="9" id="KW-1185">Reference proteome</keyword>
<dbReference type="Gene3D" id="3.90.79.10">
    <property type="entry name" value="Nucleoside Triphosphate Pyrophosphohydrolase"/>
    <property type="match status" value="1"/>
</dbReference>
<dbReference type="InterPro" id="IPR020084">
    <property type="entry name" value="NUDIX_hydrolase_CS"/>
</dbReference>
<feature type="domain" description="Nudix hydrolase" evidence="7">
    <location>
        <begin position="4"/>
        <end position="134"/>
    </location>
</feature>
<keyword evidence="6" id="KW-0460">Magnesium</keyword>
<evidence type="ECO:0000256" key="5">
    <source>
        <dbReference type="ARBA" id="ARBA00022801"/>
    </source>
</evidence>
<evidence type="ECO:0000256" key="4">
    <source>
        <dbReference type="ARBA" id="ARBA00015552"/>
    </source>
</evidence>
<dbReference type="InterPro" id="IPR000086">
    <property type="entry name" value="NUDIX_hydrolase_dom"/>
</dbReference>